<keyword evidence="1" id="KW-0472">Membrane</keyword>
<accession>A0A0F9CTN5</accession>
<feature type="transmembrane region" description="Helical" evidence="1">
    <location>
        <begin position="12"/>
        <end position="37"/>
    </location>
</feature>
<keyword evidence="1" id="KW-1133">Transmembrane helix</keyword>
<evidence type="ECO:0000313" key="2">
    <source>
        <dbReference type="EMBL" id="KKL44791.1"/>
    </source>
</evidence>
<dbReference type="EMBL" id="LAZR01034628">
    <property type="protein sequence ID" value="KKL44791.1"/>
    <property type="molecule type" value="Genomic_DNA"/>
</dbReference>
<proteinExistence type="predicted"/>
<evidence type="ECO:0000256" key="1">
    <source>
        <dbReference type="SAM" id="Phobius"/>
    </source>
</evidence>
<comment type="caution">
    <text evidence="2">The sequence shown here is derived from an EMBL/GenBank/DDBJ whole genome shotgun (WGS) entry which is preliminary data.</text>
</comment>
<dbReference type="AlphaFoldDB" id="A0A0F9CTN5"/>
<sequence length="152" mass="16750">MPVAKVMTDTHTYYLSTWGLYILAGIVVGLAIGYAYYLDQDPGYVEYRASASIQTREGISVEMIVESTGRDDTRTRDEVEADVVVIVDEITASWSRARNVARVYVDAVNAPAWWKPVALGAVIGGLGVFAVTWVLADVVGYVRERRKVDADD</sequence>
<gene>
    <name evidence="2" type="ORF">LCGC14_2362150</name>
</gene>
<name>A0A0F9CTN5_9ZZZZ</name>
<protein>
    <submittedName>
        <fullName evidence="2">Uncharacterized protein</fullName>
    </submittedName>
</protein>
<feature type="transmembrane region" description="Helical" evidence="1">
    <location>
        <begin position="117"/>
        <end position="136"/>
    </location>
</feature>
<keyword evidence="1" id="KW-0812">Transmembrane</keyword>
<organism evidence="2">
    <name type="scientific">marine sediment metagenome</name>
    <dbReference type="NCBI Taxonomy" id="412755"/>
    <lineage>
        <taxon>unclassified sequences</taxon>
        <taxon>metagenomes</taxon>
        <taxon>ecological metagenomes</taxon>
    </lineage>
</organism>
<reference evidence="2" key="1">
    <citation type="journal article" date="2015" name="Nature">
        <title>Complex archaea that bridge the gap between prokaryotes and eukaryotes.</title>
        <authorList>
            <person name="Spang A."/>
            <person name="Saw J.H."/>
            <person name="Jorgensen S.L."/>
            <person name="Zaremba-Niedzwiedzka K."/>
            <person name="Martijn J."/>
            <person name="Lind A.E."/>
            <person name="van Eijk R."/>
            <person name="Schleper C."/>
            <person name="Guy L."/>
            <person name="Ettema T.J."/>
        </authorList>
    </citation>
    <scope>NUCLEOTIDE SEQUENCE</scope>
</reference>